<evidence type="ECO:0000313" key="2">
    <source>
        <dbReference type="EMBL" id="KAF2422858.1"/>
    </source>
</evidence>
<dbReference type="AlphaFoldDB" id="A0A9P4NIF2"/>
<evidence type="ECO:0000259" key="1">
    <source>
        <dbReference type="Pfam" id="PF01636"/>
    </source>
</evidence>
<dbReference type="GO" id="GO:0016301">
    <property type="term" value="F:kinase activity"/>
    <property type="evidence" value="ECO:0007669"/>
    <property type="project" value="UniProtKB-KW"/>
</dbReference>
<feature type="domain" description="Aminoglycoside phosphotransferase" evidence="1">
    <location>
        <begin position="57"/>
        <end position="268"/>
    </location>
</feature>
<dbReference type="SUPFAM" id="SSF56112">
    <property type="entry name" value="Protein kinase-like (PK-like)"/>
    <property type="match status" value="1"/>
</dbReference>
<dbReference type="InterPro" id="IPR051678">
    <property type="entry name" value="AGP_Transferase"/>
</dbReference>
<dbReference type="CDD" id="cd05120">
    <property type="entry name" value="APH_ChoK_like"/>
    <property type="match status" value="1"/>
</dbReference>
<keyword evidence="2" id="KW-0808">Transferase</keyword>
<protein>
    <submittedName>
        <fullName evidence="2">Kinase-like protein</fullName>
    </submittedName>
</protein>
<reference evidence="2" key="1">
    <citation type="journal article" date="2020" name="Stud. Mycol.">
        <title>101 Dothideomycetes genomes: a test case for predicting lifestyles and emergence of pathogens.</title>
        <authorList>
            <person name="Haridas S."/>
            <person name="Albert R."/>
            <person name="Binder M."/>
            <person name="Bloem J."/>
            <person name="Labutti K."/>
            <person name="Salamov A."/>
            <person name="Andreopoulos B."/>
            <person name="Baker S."/>
            <person name="Barry K."/>
            <person name="Bills G."/>
            <person name="Bluhm B."/>
            <person name="Cannon C."/>
            <person name="Castanera R."/>
            <person name="Culley D."/>
            <person name="Daum C."/>
            <person name="Ezra D."/>
            <person name="Gonzalez J."/>
            <person name="Henrissat B."/>
            <person name="Kuo A."/>
            <person name="Liang C."/>
            <person name="Lipzen A."/>
            <person name="Lutzoni F."/>
            <person name="Magnuson J."/>
            <person name="Mondo S."/>
            <person name="Nolan M."/>
            <person name="Ohm R."/>
            <person name="Pangilinan J."/>
            <person name="Park H.-J."/>
            <person name="Ramirez L."/>
            <person name="Alfaro M."/>
            <person name="Sun H."/>
            <person name="Tritt A."/>
            <person name="Yoshinaga Y."/>
            <person name="Zwiers L.-H."/>
            <person name="Turgeon B."/>
            <person name="Goodwin S."/>
            <person name="Spatafora J."/>
            <person name="Crous P."/>
            <person name="Grigoriev I."/>
        </authorList>
    </citation>
    <scope>NUCLEOTIDE SEQUENCE</scope>
    <source>
        <strain evidence="2">CBS 130266</strain>
    </source>
</reference>
<dbReference type="Proteomes" id="UP000800235">
    <property type="component" value="Unassembled WGS sequence"/>
</dbReference>
<dbReference type="PANTHER" id="PTHR21310:SF58">
    <property type="entry name" value="AMINOGLYCOSIDE PHOSPHOTRANSFERASE DOMAIN-CONTAINING PROTEIN"/>
    <property type="match status" value="1"/>
</dbReference>
<accession>A0A9P4NIF2</accession>
<dbReference type="OrthoDB" id="2906425at2759"/>
<dbReference type="Pfam" id="PF01636">
    <property type="entry name" value="APH"/>
    <property type="match status" value="1"/>
</dbReference>
<organism evidence="2 3">
    <name type="scientific">Tothia fuscella</name>
    <dbReference type="NCBI Taxonomy" id="1048955"/>
    <lineage>
        <taxon>Eukaryota</taxon>
        <taxon>Fungi</taxon>
        <taxon>Dikarya</taxon>
        <taxon>Ascomycota</taxon>
        <taxon>Pezizomycotina</taxon>
        <taxon>Dothideomycetes</taxon>
        <taxon>Pleosporomycetidae</taxon>
        <taxon>Venturiales</taxon>
        <taxon>Cylindrosympodiaceae</taxon>
        <taxon>Tothia</taxon>
    </lineage>
</organism>
<name>A0A9P4NIF2_9PEZI</name>
<dbReference type="Gene3D" id="3.90.1200.10">
    <property type="match status" value="1"/>
</dbReference>
<keyword evidence="3" id="KW-1185">Reference proteome</keyword>
<comment type="caution">
    <text evidence="2">The sequence shown here is derived from an EMBL/GenBank/DDBJ whole genome shotgun (WGS) entry which is preliminary data.</text>
</comment>
<sequence length="279" mass="31661">MDPQLQIHIKKPNFELITPQALPSSGPAIIFSCGGVKITRVSPTIVVKYGDDVSMIEATTLEFLAKHTSIPVPQVCAAYTYGPFEDRDQEFSLKHDTYIFMDFINGQTLDKEWSNLDDTTKSRVMAELKDYLTQLRAIPGGTYIGSLKDGPVMDSILEYWPTKGPFASGEDLNNALIDAYCSSYKGEVRPFMTGMLKAHRHEVFFTHADLCPGNITPKHGNVVGIIDWEMAGWYPEHWEFVKAFYVWRWQNDWGTRPLGIVQPYYCEQAIHERLTAVLI</sequence>
<evidence type="ECO:0000313" key="3">
    <source>
        <dbReference type="Proteomes" id="UP000800235"/>
    </source>
</evidence>
<dbReference type="EMBL" id="MU007087">
    <property type="protein sequence ID" value="KAF2422858.1"/>
    <property type="molecule type" value="Genomic_DNA"/>
</dbReference>
<dbReference type="InterPro" id="IPR002575">
    <property type="entry name" value="Aminoglycoside_PTrfase"/>
</dbReference>
<gene>
    <name evidence="2" type="ORF">EJ08DRAFT_689949</name>
</gene>
<proteinExistence type="predicted"/>
<dbReference type="InterPro" id="IPR011009">
    <property type="entry name" value="Kinase-like_dom_sf"/>
</dbReference>
<keyword evidence="2" id="KW-0418">Kinase</keyword>
<dbReference type="PANTHER" id="PTHR21310">
    <property type="entry name" value="AMINOGLYCOSIDE PHOSPHOTRANSFERASE-RELATED-RELATED"/>
    <property type="match status" value="1"/>
</dbReference>